<evidence type="ECO:0000313" key="1">
    <source>
        <dbReference type="EMBL" id="KXJ85248.1"/>
    </source>
</evidence>
<dbReference type="InParanoid" id="A0A136IKE9"/>
<name>A0A136IKE9_9PEZI</name>
<dbReference type="InterPro" id="IPR011051">
    <property type="entry name" value="RmlC_Cupin_sf"/>
</dbReference>
<gene>
    <name evidence="1" type="ORF">Micbo1qcDRAFT_223644</name>
</gene>
<keyword evidence="2" id="KW-1185">Reference proteome</keyword>
<protein>
    <recommendedName>
        <fullName evidence="3">Cupin 2 conserved barrel domain-containing protein</fullName>
    </recommendedName>
</protein>
<accession>A0A136IKE9</accession>
<evidence type="ECO:0008006" key="3">
    <source>
        <dbReference type="Google" id="ProtNLM"/>
    </source>
</evidence>
<dbReference type="PANTHER" id="PTHR36156">
    <property type="entry name" value="SLR2101 PROTEIN"/>
    <property type="match status" value="1"/>
</dbReference>
<dbReference type="OrthoDB" id="5840532at2759"/>
<dbReference type="Gene3D" id="2.60.120.10">
    <property type="entry name" value="Jelly Rolls"/>
    <property type="match status" value="1"/>
</dbReference>
<dbReference type="InterPro" id="IPR014710">
    <property type="entry name" value="RmlC-like_jellyroll"/>
</dbReference>
<evidence type="ECO:0000313" key="2">
    <source>
        <dbReference type="Proteomes" id="UP000070501"/>
    </source>
</evidence>
<organism evidence="1 2">
    <name type="scientific">Microdochium bolleyi</name>
    <dbReference type="NCBI Taxonomy" id="196109"/>
    <lineage>
        <taxon>Eukaryota</taxon>
        <taxon>Fungi</taxon>
        <taxon>Dikarya</taxon>
        <taxon>Ascomycota</taxon>
        <taxon>Pezizomycotina</taxon>
        <taxon>Sordariomycetes</taxon>
        <taxon>Xylariomycetidae</taxon>
        <taxon>Xylariales</taxon>
        <taxon>Microdochiaceae</taxon>
        <taxon>Microdochium</taxon>
    </lineage>
</organism>
<dbReference type="Proteomes" id="UP000070501">
    <property type="component" value="Unassembled WGS sequence"/>
</dbReference>
<dbReference type="AlphaFoldDB" id="A0A136IKE9"/>
<dbReference type="InterPro" id="IPR047142">
    <property type="entry name" value="OryJ/VirC-like"/>
</dbReference>
<dbReference type="SUPFAM" id="SSF51182">
    <property type="entry name" value="RmlC-like cupins"/>
    <property type="match status" value="1"/>
</dbReference>
<dbReference type="CDD" id="cd02231">
    <property type="entry name" value="cupin_BLL6423-like"/>
    <property type="match status" value="1"/>
</dbReference>
<sequence>MAAPDNTVLASDLPAIKRHITTHDAAGRSTYSDVLPEKLEFWRITTAAGASAGFELGYTTDALPVPLAGDQDLAAFQATYAAKQQTGLVRHGGTVLRYCDIPPHSQSPMHRTTSLDYGILVAGELQCLLDSGESRTIRPGDLVVQRATMHQWNNTSDKWARIVFLLFDATPPEINGKPLVEDQGGMGVPDSH</sequence>
<proteinExistence type="predicted"/>
<dbReference type="PANTHER" id="PTHR36156:SF3">
    <property type="entry name" value="CUPIN 2 CONSERVED BARREL DOMAIN-CONTAINING PROTEIN"/>
    <property type="match status" value="1"/>
</dbReference>
<dbReference type="EMBL" id="KQ964289">
    <property type="protein sequence ID" value="KXJ85248.1"/>
    <property type="molecule type" value="Genomic_DNA"/>
</dbReference>
<reference evidence="2" key="1">
    <citation type="submission" date="2016-02" db="EMBL/GenBank/DDBJ databases">
        <title>Draft genome sequence of Microdochium bolleyi, a fungal endophyte of beachgrass.</title>
        <authorList>
            <consortium name="DOE Joint Genome Institute"/>
            <person name="David A.S."/>
            <person name="May G."/>
            <person name="Haridas S."/>
            <person name="Lim J."/>
            <person name="Wang M."/>
            <person name="Labutti K."/>
            <person name="Lipzen A."/>
            <person name="Barry K."/>
            <person name="Grigoriev I.V."/>
        </authorList>
    </citation>
    <scope>NUCLEOTIDE SEQUENCE [LARGE SCALE GENOMIC DNA]</scope>
    <source>
        <strain evidence="2">J235TASD1</strain>
    </source>
</reference>
<dbReference type="STRING" id="196109.A0A136IKE9"/>